<reference evidence="2" key="1">
    <citation type="submission" date="2020-02" db="EMBL/GenBank/DDBJ databases">
        <authorList>
            <person name="Meier V. D."/>
        </authorList>
    </citation>
    <scope>NUCLEOTIDE SEQUENCE</scope>
    <source>
        <strain evidence="2">AVDCRST_MAG69</strain>
    </source>
</reference>
<dbReference type="EMBL" id="CADCVP010000040">
    <property type="protein sequence ID" value="CAA9474028.1"/>
    <property type="molecule type" value="Genomic_DNA"/>
</dbReference>
<protein>
    <submittedName>
        <fullName evidence="2">Uncharacterized protein</fullName>
    </submittedName>
</protein>
<proteinExistence type="predicted"/>
<evidence type="ECO:0000256" key="1">
    <source>
        <dbReference type="SAM" id="MobiDB-lite"/>
    </source>
</evidence>
<gene>
    <name evidence="2" type="ORF">AVDCRST_MAG69-292</name>
</gene>
<sequence length="81" mass="7869">MSIVAKSPSGTADADADGLPSRPIGSARDALSAMAQGASTHRTTGHAAEMAFFAILTLVPSTVAVGSALGLSESVIGATAV</sequence>
<accession>A0A6J4RL91</accession>
<name>A0A6J4RL91_9ACTN</name>
<organism evidence="2">
    <name type="scientific">uncultured Solirubrobacteraceae bacterium</name>
    <dbReference type="NCBI Taxonomy" id="1162706"/>
    <lineage>
        <taxon>Bacteria</taxon>
        <taxon>Bacillati</taxon>
        <taxon>Actinomycetota</taxon>
        <taxon>Thermoleophilia</taxon>
        <taxon>Solirubrobacterales</taxon>
        <taxon>Solirubrobacteraceae</taxon>
        <taxon>environmental samples</taxon>
    </lineage>
</organism>
<evidence type="ECO:0000313" key="2">
    <source>
        <dbReference type="EMBL" id="CAA9474028.1"/>
    </source>
</evidence>
<feature type="non-terminal residue" evidence="2">
    <location>
        <position position="81"/>
    </location>
</feature>
<dbReference type="AlphaFoldDB" id="A0A6J4RL91"/>
<feature type="region of interest" description="Disordered" evidence="1">
    <location>
        <begin position="1"/>
        <end position="25"/>
    </location>
</feature>